<evidence type="ECO:0000256" key="1">
    <source>
        <dbReference type="SAM" id="SignalP"/>
    </source>
</evidence>
<evidence type="ECO:0000313" key="2">
    <source>
        <dbReference type="EMBL" id="EGW08715.1"/>
    </source>
</evidence>
<proteinExistence type="predicted"/>
<sequence length="54" mass="5967">MWKSEYKPVKLVLLLLLFGFRASNSGCEAFVASTTTRLSHVTSTIPITLIAPKE</sequence>
<dbReference type="EMBL" id="JH000342">
    <property type="protein sequence ID" value="EGW08715.1"/>
    <property type="molecule type" value="Genomic_DNA"/>
</dbReference>
<feature type="chain" id="PRO_5003444527" evidence="1">
    <location>
        <begin position="26"/>
        <end position="54"/>
    </location>
</feature>
<protein>
    <submittedName>
        <fullName evidence="2">Uncharacterized protein</fullName>
    </submittedName>
</protein>
<dbReference type="InParanoid" id="G3HG32"/>
<feature type="signal peptide" evidence="1">
    <location>
        <begin position="1"/>
        <end position="25"/>
    </location>
</feature>
<accession>G3HG32</accession>
<name>G3HG32_CRIGR</name>
<reference evidence="3" key="1">
    <citation type="journal article" date="2011" name="Nat. Biotechnol.">
        <title>The genomic sequence of the Chinese hamster ovary (CHO)-K1 cell line.</title>
        <authorList>
            <person name="Xu X."/>
            <person name="Nagarajan H."/>
            <person name="Lewis N.E."/>
            <person name="Pan S."/>
            <person name="Cai Z."/>
            <person name="Liu X."/>
            <person name="Chen W."/>
            <person name="Xie M."/>
            <person name="Wang W."/>
            <person name="Hammond S."/>
            <person name="Andersen M.R."/>
            <person name="Neff N."/>
            <person name="Passarelli B."/>
            <person name="Koh W."/>
            <person name="Fan H.C."/>
            <person name="Wang J."/>
            <person name="Gui Y."/>
            <person name="Lee K.H."/>
            <person name="Betenbaugh M.J."/>
            <person name="Quake S.R."/>
            <person name="Famili I."/>
            <person name="Palsson B.O."/>
            <person name="Wang J."/>
        </authorList>
    </citation>
    <scope>NUCLEOTIDE SEQUENCE [LARGE SCALE GENOMIC DNA]</scope>
    <source>
        <strain evidence="3">CHO K1 cell line</strain>
    </source>
</reference>
<gene>
    <name evidence="2" type="ORF">I79_009551</name>
</gene>
<dbReference type="Proteomes" id="UP000001075">
    <property type="component" value="Unassembled WGS sequence"/>
</dbReference>
<keyword evidence="1" id="KW-0732">Signal</keyword>
<organism evidence="2 3">
    <name type="scientific">Cricetulus griseus</name>
    <name type="common">Chinese hamster</name>
    <name type="synonym">Cricetulus barabensis griseus</name>
    <dbReference type="NCBI Taxonomy" id="10029"/>
    <lineage>
        <taxon>Eukaryota</taxon>
        <taxon>Metazoa</taxon>
        <taxon>Chordata</taxon>
        <taxon>Craniata</taxon>
        <taxon>Vertebrata</taxon>
        <taxon>Euteleostomi</taxon>
        <taxon>Mammalia</taxon>
        <taxon>Eutheria</taxon>
        <taxon>Euarchontoglires</taxon>
        <taxon>Glires</taxon>
        <taxon>Rodentia</taxon>
        <taxon>Myomorpha</taxon>
        <taxon>Muroidea</taxon>
        <taxon>Cricetidae</taxon>
        <taxon>Cricetinae</taxon>
        <taxon>Cricetulus</taxon>
    </lineage>
</organism>
<dbReference type="AlphaFoldDB" id="G3HG32"/>
<evidence type="ECO:0000313" key="3">
    <source>
        <dbReference type="Proteomes" id="UP000001075"/>
    </source>
</evidence>